<gene>
    <name evidence="1" type="ORF">EUGRSUZ_H01503</name>
</gene>
<name>A0A059AZ02_EUCGR</name>
<protein>
    <submittedName>
        <fullName evidence="1">Uncharacterized protein</fullName>
    </submittedName>
</protein>
<dbReference type="AlphaFoldDB" id="A0A059AZ02"/>
<organism evidence="1">
    <name type="scientific">Eucalyptus grandis</name>
    <name type="common">Flooded gum</name>
    <dbReference type="NCBI Taxonomy" id="71139"/>
    <lineage>
        <taxon>Eukaryota</taxon>
        <taxon>Viridiplantae</taxon>
        <taxon>Streptophyta</taxon>
        <taxon>Embryophyta</taxon>
        <taxon>Tracheophyta</taxon>
        <taxon>Spermatophyta</taxon>
        <taxon>Magnoliopsida</taxon>
        <taxon>eudicotyledons</taxon>
        <taxon>Gunneridae</taxon>
        <taxon>Pentapetalae</taxon>
        <taxon>rosids</taxon>
        <taxon>malvids</taxon>
        <taxon>Myrtales</taxon>
        <taxon>Myrtaceae</taxon>
        <taxon>Myrtoideae</taxon>
        <taxon>Eucalypteae</taxon>
        <taxon>Eucalyptus</taxon>
    </lineage>
</organism>
<dbReference type="EMBL" id="KK198760">
    <property type="protein sequence ID" value="KCW58876.1"/>
    <property type="molecule type" value="Genomic_DNA"/>
</dbReference>
<sequence length="95" mass="9946">MLGLIDGLGWEHINPSFSTNSTSSSTNSALNFGSLASRMSPLSQQDNTQSTKITSSVSPCFIGFLPQVTSSKNTPKANTSVLVVALPVRICSGAR</sequence>
<accession>A0A059AZ02</accession>
<dbReference type="Gramene" id="KCW58876">
    <property type="protein sequence ID" value="KCW58876"/>
    <property type="gene ID" value="EUGRSUZ_H01503"/>
</dbReference>
<proteinExistence type="predicted"/>
<evidence type="ECO:0000313" key="1">
    <source>
        <dbReference type="EMBL" id="KCW58876.1"/>
    </source>
</evidence>
<dbReference type="InParanoid" id="A0A059AZ02"/>
<reference evidence="1" key="1">
    <citation type="submission" date="2013-07" db="EMBL/GenBank/DDBJ databases">
        <title>The genome of Eucalyptus grandis.</title>
        <authorList>
            <person name="Schmutz J."/>
            <person name="Hayes R."/>
            <person name="Myburg A."/>
            <person name="Tuskan G."/>
            <person name="Grattapaglia D."/>
            <person name="Rokhsar D.S."/>
        </authorList>
    </citation>
    <scope>NUCLEOTIDE SEQUENCE</scope>
    <source>
        <tissue evidence="1">Leaf extractions</tissue>
    </source>
</reference>